<evidence type="ECO:0000313" key="7">
    <source>
        <dbReference type="Proteomes" id="UP001633002"/>
    </source>
</evidence>
<reference evidence="6 7" key="1">
    <citation type="submission" date="2024-09" db="EMBL/GenBank/DDBJ databases">
        <title>Chromosome-scale assembly of Riccia sorocarpa.</title>
        <authorList>
            <person name="Paukszto L."/>
        </authorList>
    </citation>
    <scope>NUCLEOTIDE SEQUENCE [LARGE SCALE GENOMIC DNA]</scope>
    <source>
        <strain evidence="6">LP-2024</strain>
        <tissue evidence="6">Aerial parts of the thallus</tissue>
    </source>
</reference>
<evidence type="ECO:0000256" key="4">
    <source>
        <dbReference type="SAM" id="MobiDB-lite"/>
    </source>
</evidence>
<dbReference type="GO" id="GO:0005634">
    <property type="term" value="C:nucleus"/>
    <property type="evidence" value="ECO:0007669"/>
    <property type="project" value="UniProtKB-SubCell"/>
</dbReference>
<accession>A0ABD3GAJ2</accession>
<evidence type="ECO:0000256" key="3">
    <source>
        <dbReference type="PROSITE-ProRule" id="PRU00358"/>
    </source>
</evidence>
<organism evidence="6 7">
    <name type="scientific">Riccia sorocarpa</name>
    <dbReference type="NCBI Taxonomy" id="122646"/>
    <lineage>
        <taxon>Eukaryota</taxon>
        <taxon>Viridiplantae</taxon>
        <taxon>Streptophyta</taxon>
        <taxon>Embryophyta</taxon>
        <taxon>Marchantiophyta</taxon>
        <taxon>Marchantiopsida</taxon>
        <taxon>Marchantiidae</taxon>
        <taxon>Marchantiales</taxon>
        <taxon>Ricciaceae</taxon>
        <taxon>Riccia</taxon>
    </lineage>
</organism>
<evidence type="ECO:0000313" key="6">
    <source>
        <dbReference type="EMBL" id="KAL3675696.1"/>
    </source>
</evidence>
<feature type="region of interest" description="Disordered" evidence="4">
    <location>
        <begin position="627"/>
        <end position="701"/>
    </location>
</feature>
<dbReference type="PROSITE" id="PS51015">
    <property type="entry name" value="YDG"/>
    <property type="match status" value="1"/>
</dbReference>
<comment type="caution">
    <text evidence="6">The sequence shown here is derived from an EMBL/GenBank/DDBJ whole genome shotgun (WGS) entry which is preliminary data.</text>
</comment>
<feature type="region of interest" description="Disordered" evidence="4">
    <location>
        <begin position="31"/>
        <end position="58"/>
    </location>
</feature>
<keyword evidence="7" id="KW-1185">Reference proteome</keyword>
<dbReference type="PANTHER" id="PTHR45660">
    <property type="entry name" value="HISTONE-LYSINE N-METHYLTRANSFERASE SETMAR"/>
    <property type="match status" value="1"/>
</dbReference>
<comment type="subcellular location">
    <subcellularLocation>
        <location evidence="1">Chromosome</location>
    </subcellularLocation>
    <subcellularLocation>
        <location evidence="3">Nucleus</location>
    </subcellularLocation>
</comment>
<evidence type="ECO:0000259" key="5">
    <source>
        <dbReference type="PROSITE" id="PS51015"/>
    </source>
</evidence>
<evidence type="ECO:0000256" key="2">
    <source>
        <dbReference type="ARBA" id="ARBA00023242"/>
    </source>
</evidence>
<dbReference type="SMART" id="SM00466">
    <property type="entry name" value="SRA"/>
    <property type="match status" value="1"/>
</dbReference>
<dbReference type="GO" id="GO:0005694">
    <property type="term" value="C:chromosome"/>
    <property type="evidence" value="ECO:0007669"/>
    <property type="project" value="UniProtKB-SubCell"/>
</dbReference>
<feature type="compositionally biased region" description="Low complexity" evidence="4">
    <location>
        <begin position="40"/>
        <end position="53"/>
    </location>
</feature>
<dbReference type="Proteomes" id="UP001633002">
    <property type="component" value="Unassembled WGS sequence"/>
</dbReference>
<gene>
    <name evidence="6" type="ORF">R1sor_025644</name>
</gene>
<dbReference type="Gene3D" id="2.30.280.10">
    <property type="entry name" value="SRA-YDG"/>
    <property type="match status" value="1"/>
</dbReference>
<keyword evidence="2 3" id="KW-0539">Nucleus</keyword>
<dbReference type="InterPro" id="IPR036987">
    <property type="entry name" value="SRA-YDG_sf"/>
</dbReference>
<evidence type="ECO:0000256" key="1">
    <source>
        <dbReference type="ARBA" id="ARBA00004286"/>
    </source>
</evidence>
<dbReference type="AlphaFoldDB" id="A0ABD3GAJ2"/>
<feature type="compositionally biased region" description="Polar residues" evidence="4">
    <location>
        <begin position="691"/>
        <end position="701"/>
    </location>
</feature>
<dbReference type="InterPro" id="IPR051357">
    <property type="entry name" value="H3K9_HMTase_SUVAR3-9"/>
</dbReference>
<dbReference type="InterPro" id="IPR003105">
    <property type="entry name" value="SRA_YDG"/>
</dbReference>
<proteinExistence type="predicted"/>
<dbReference type="InterPro" id="IPR015947">
    <property type="entry name" value="PUA-like_sf"/>
</dbReference>
<dbReference type="PANTHER" id="PTHR45660:SF13">
    <property type="entry name" value="HISTONE-LYSINE N-METHYLTRANSFERASE SETMAR"/>
    <property type="match status" value="1"/>
</dbReference>
<feature type="domain" description="YDG" evidence="5">
    <location>
        <begin position="438"/>
        <end position="589"/>
    </location>
</feature>
<dbReference type="EMBL" id="JBJQOH010000008">
    <property type="protein sequence ID" value="KAL3675696.1"/>
    <property type="molecule type" value="Genomic_DNA"/>
</dbReference>
<protein>
    <recommendedName>
        <fullName evidence="5">YDG domain-containing protein</fullName>
    </recommendedName>
</protein>
<feature type="compositionally biased region" description="Polar residues" evidence="4">
    <location>
        <begin position="216"/>
        <end position="226"/>
    </location>
</feature>
<feature type="region of interest" description="Disordered" evidence="4">
    <location>
        <begin position="207"/>
        <end position="232"/>
    </location>
</feature>
<dbReference type="Pfam" id="PF02182">
    <property type="entry name" value="SAD_SRA"/>
    <property type="match status" value="1"/>
</dbReference>
<name>A0ABD3GAJ2_9MARC</name>
<sequence length="722" mass="79101">MDDHGYDQRLSNCSTVNLGGIRPQLCDSVVTNKRSHDTEPPTSVEPTSSASSSDGLKYARRRRKLDNVSAIPTLEAPKGKKLCLGLGGSAAASTSTSSLVPPKSEDGVENPKSEIFVHLEINVAETQEREDSDLDFLDYLSYDVDGEEFLRRLEDESELPSWYSESHLDNPLSSSLLDAYNGKDLKLKGQQASAHLQTEDVVAEASEVPSDGAEASLSQSVQGHHTTTLEDDILPSTPILGVDLDKALTMPVDAENADAFTQAVIRLYNYTAASIARGSFLPAVASTSETVHAPIEGPEQRADRNGSTSLLVPKEETGDFRLQGYLPVTKATAEIFPLAKVKPEPIDEVKPDMVAVKHENNTPWNMASPGQDVVSYESAQELLQRLGEVWFERYKEADDDFKESTPGARCNPDRIRMKVARALRRDGLWLNYNQRPIGHCPGIPVGACFTYRIEMVLTGLHSVYQNGIAVIPADLSPYNEPVSPSVVLLTGALDKYKDDKDMGDEVVYCGHGGYCARTKKYQDQVLERGNLALANSLEFQVPVRLIRGRRDRSSKTGRLYSYDGLYKVIALNFTVGVKGNKVFLFTMVRLPGQGPLPVPSKDALLLRPQDQNESCYIRPSETSRKLELRTPLLENKGSTSAAVPKLPSRSPSVSKKSTKTAVPELPARSLSTSRSRSWSDSEATVKLRCASKNTSASAESVSNLALTEYTPPFTRSQARKFG</sequence>
<dbReference type="SUPFAM" id="SSF88697">
    <property type="entry name" value="PUA domain-like"/>
    <property type="match status" value="1"/>
</dbReference>